<reference evidence="1 2" key="1">
    <citation type="submission" date="2016-12" db="EMBL/GenBank/DDBJ databases">
        <title>Study of bacterial adaptation to deep sea.</title>
        <authorList>
            <person name="Song J."/>
            <person name="Yoshizawa S."/>
            <person name="Kogure K."/>
        </authorList>
    </citation>
    <scope>NUCLEOTIDE SEQUENCE [LARGE SCALE GENOMIC DNA]</scope>
    <source>
        <strain evidence="1 2">SAORIC-165</strain>
    </source>
</reference>
<dbReference type="AlphaFoldDB" id="A0A2S7U6F2"/>
<gene>
    <name evidence="1" type="ORF">BSZ32_17655</name>
</gene>
<comment type="caution">
    <text evidence="1">The sequence shown here is derived from an EMBL/GenBank/DDBJ whole genome shotgun (WGS) entry which is preliminary data.</text>
</comment>
<evidence type="ECO:0000313" key="2">
    <source>
        <dbReference type="Proteomes" id="UP000239907"/>
    </source>
</evidence>
<sequence>MNKDIDTIQYAMENTKVLREPDRRIDTFSATSFKFAIVSELMDSVGKVRVRRGEMQAQKPQIIKPAAYNSVELEGFDEKGRELLEWMNQKGVEPVFFQYGFHFLRTAVREQIFSENIELVKERLLEEASIEDDPMLALVEGIDDAWEIGLLKFTIDMIEKSQSINEFDFKRRGLL</sequence>
<accession>A0A2S7U6F2</accession>
<keyword evidence="2" id="KW-1185">Reference proteome</keyword>
<proteinExistence type="predicted"/>
<evidence type="ECO:0000313" key="1">
    <source>
        <dbReference type="EMBL" id="PQJ30117.1"/>
    </source>
</evidence>
<protein>
    <submittedName>
        <fullName evidence="1">Uncharacterized protein</fullName>
    </submittedName>
</protein>
<dbReference type="Proteomes" id="UP000239907">
    <property type="component" value="Unassembled WGS sequence"/>
</dbReference>
<dbReference type="EMBL" id="MQWA01000001">
    <property type="protein sequence ID" value="PQJ30117.1"/>
    <property type="molecule type" value="Genomic_DNA"/>
</dbReference>
<name>A0A2S7U6F2_9BACT</name>
<dbReference type="OrthoDB" id="9781745at2"/>
<dbReference type="RefSeq" id="WP_105044640.1">
    <property type="nucleotide sequence ID" value="NZ_MQWA01000001.1"/>
</dbReference>
<organism evidence="1 2">
    <name type="scientific">Rubritalea profundi</name>
    <dbReference type="NCBI Taxonomy" id="1658618"/>
    <lineage>
        <taxon>Bacteria</taxon>
        <taxon>Pseudomonadati</taxon>
        <taxon>Verrucomicrobiota</taxon>
        <taxon>Verrucomicrobiia</taxon>
        <taxon>Verrucomicrobiales</taxon>
        <taxon>Rubritaleaceae</taxon>
        <taxon>Rubritalea</taxon>
    </lineage>
</organism>